<keyword evidence="3" id="KW-1185">Reference proteome</keyword>
<proteinExistence type="predicted"/>
<reference evidence="2" key="2">
    <citation type="submission" date="2021-02" db="EMBL/GenBank/DDBJ databases">
        <authorList>
            <person name="Kimball J.A."/>
            <person name="Haas M.W."/>
            <person name="Macchietto M."/>
            <person name="Kono T."/>
            <person name="Duquette J."/>
            <person name="Shao M."/>
        </authorList>
    </citation>
    <scope>NUCLEOTIDE SEQUENCE</scope>
    <source>
        <tissue evidence="2">Fresh leaf tissue</tissue>
    </source>
</reference>
<evidence type="ECO:0000259" key="1">
    <source>
        <dbReference type="Pfam" id="PF03732"/>
    </source>
</evidence>
<name>A0A8J5RPF2_ZIZPA</name>
<accession>A0A8J5RPF2</accession>
<gene>
    <name evidence="2" type="ORF">GUJ93_ZPchr0008g12197</name>
</gene>
<feature type="domain" description="Retrotransposon gag" evidence="1">
    <location>
        <begin position="61"/>
        <end position="102"/>
    </location>
</feature>
<evidence type="ECO:0000313" key="2">
    <source>
        <dbReference type="EMBL" id="KAG8047725.1"/>
    </source>
</evidence>
<dbReference type="EMBL" id="JAAALK010000290">
    <property type="protein sequence ID" value="KAG8047725.1"/>
    <property type="molecule type" value="Genomic_DNA"/>
</dbReference>
<comment type="caution">
    <text evidence="2">The sequence shown here is derived from an EMBL/GenBank/DDBJ whole genome shotgun (WGS) entry which is preliminary data.</text>
</comment>
<reference evidence="2" key="1">
    <citation type="journal article" date="2021" name="bioRxiv">
        <title>Whole Genome Assembly and Annotation of Northern Wild Rice, Zizania palustris L., Supports a Whole Genome Duplication in the Zizania Genus.</title>
        <authorList>
            <person name="Haas M."/>
            <person name="Kono T."/>
            <person name="Macchietto M."/>
            <person name="Millas R."/>
            <person name="McGilp L."/>
            <person name="Shao M."/>
            <person name="Duquette J."/>
            <person name="Hirsch C.N."/>
            <person name="Kimball J."/>
        </authorList>
    </citation>
    <scope>NUCLEOTIDE SEQUENCE</scope>
    <source>
        <tissue evidence="2">Fresh leaf tissue</tissue>
    </source>
</reference>
<dbReference type="AlphaFoldDB" id="A0A8J5RPF2"/>
<evidence type="ECO:0000313" key="3">
    <source>
        <dbReference type="Proteomes" id="UP000729402"/>
    </source>
</evidence>
<protein>
    <recommendedName>
        <fullName evidence="1">Retrotransposon gag domain-containing protein</fullName>
    </recommendedName>
</protein>
<organism evidence="2 3">
    <name type="scientific">Zizania palustris</name>
    <name type="common">Northern wild rice</name>
    <dbReference type="NCBI Taxonomy" id="103762"/>
    <lineage>
        <taxon>Eukaryota</taxon>
        <taxon>Viridiplantae</taxon>
        <taxon>Streptophyta</taxon>
        <taxon>Embryophyta</taxon>
        <taxon>Tracheophyta</taxon>
        <taxon>Spermatophyta</taxon>
        <taxon>Magnoliopsida</taxon>
        <taxon>Liliopsida</taxon>
        <taxon>Poales</taxon>
        <taxon>Poaceae</taxon>
        <taxon>BOP clade</taxon>
        <taxon>Oryzoideae</taxon>
        <taxon>Oryzeae</taxon>
        <taxon>Zizaniinae</taxon>
        <taxon>Zizania</taxon>
    </lineage>
</organism>
<dbReference type="Pfam" id="PF03732">
    <property type="entry name" value="Retrotrans_gag"/>
    <property type="match status" value="1"/>
</dbReference>
<dbReference type="InterPro" id="IPR005162">
    <property type="entry name" value="Retrotrans_gag_dom"/>
</dbReference>
<sequence>MVSTLLLGMGDKATMKRRRISARNPVIHGLMYQSMMAKATPLSWLCRCERYFHVRAGPLGDLVNLKNDNRSVDEYACEFHWLLARVPRMQREDQIETFVAGLCRALGADVRRERPHDLAKPIRAAREAKVRKEVWIIEAVQS</sequence>
<dbReference type="Proteomes" id="UP000729402">
    <property type="component" value="Unassembled WGS sequence"/>
</dbReference>